<dbReference type="KEGG" id="smur:BWP33_08220"/>
<dbReference type="EMBL" id="ADCY02000035">
    <property type="protein sequence ID" value="EFG30462.1"/>
    <property type="molecule type" value="Genomic_DNA"/>
</dbReference>
<protein>
    <submittedName>
        <fullName evidence="1">Uncharacterized protein</fullName>
    </submittedName>
</protein>
<evidence type="ECO:0000313" key="2">
    <source>
        <dbReference type="Proteomes" id="UP000017813"/>
    </source>
</evidence>
<dbReference type="Proteomes" id="UP000017813">
    <property type="component" value="Unassembled WGS sequence"/>
</dbReference>
<name>V9H7W3_9NEIS</name>
<reference evidence="1 2" key="1">
    <citation type="submission" date="2010-03" db="EMBL/GenBank/DDBJ databases">
        <authorList>
            <consortium name="The Broad Institute Genome Sequencing Platform"/>
            <person name="Ward D."/>
            <person name="Earl A."/>
            <person name="Feldgarden M."/>
            <person name="Gevers D."/>
            <person name="Young S."/>
            <person name="Zeng Q."/>
            <person name="Koehrsen M."/>
            <person name="Alvarado L."/>
            <person name="Berlin A.M."/>
            <person name="Borenstein D."/>
            <person name="Chapman S.B."/>
            <person name="Chen Z."/>
            <person name="Engels R."/>
            <person name="Freedman E."/>
            <person name="Gellesch M."/>
            <person name="Goldberg J."/>
            <person name="Griggs A."/>
            <person name="Gujja S."/>
            <person name="Heilman E.R."/>
            <person name="Heiman D.I."/>
            <person name="Hepburn T.A."/>
            <person name="Howarth C."/>
            <person name="Jen D."/>
            <person name="Larson L."/>
            <person name="Mehta T."/>
            <person name="Park D."/>
            <person name="Pearson M."/>
            <person name="Richards J."/>
            <person name="Roberts A."/>
            <person name="Saif S."/>
            <person name="Shea T.D."/>
            <person name="Shenoy N."/>
            <person name="Sisk P."/>
            <person name="Stolte C."/>
            <person name="Sykes S.N."/>
            <person name="Walk T."/>
            <person name="White J."/>
            <person name="Yandava C."/>
            <person name="Izard J."/>
            <person name="Baranova O.V."/>
            <person name="Blanton J.M."/>
            <person name="Tanner A.C."/>
            <person name="Dewhirst F."/>
            <person name="Haas B."/>
            <person name="Nusbaum C."/>
            <person name="Birren B."/>
        </authorList>
    </citation>
    <scope>NUCLEOTIDE SEQUENCE [LARGE SCALE GENOMIC DNA]</scope>
    <source>
        <strain evidence="1 2">ATCC 29453</strain>
    </source>
</reference>
<organism evidence="1 2">
    <name type="scientific">Simonsiella muelleri ATCC 29453</name>
    <dbReference type="NCBI Taxonomy" id="641147"/>
    <lineage>
        <taxon>Bacteria</taxon>
        <taxon>Pseudomonadati</taxon>
        <taxon>Pseudomonadota</taxon>
        <taxon>Betaproteobacteria</taxon>
        <taxon>Neisseriales</taxon>
        <taxon>Neisseriaceae</taxon>
        <taxon>Simonsiella</taxon>
    </lineage>
</organism>
<dbReference type="AlphaFoldDB" id="V9H7W3"/>
<accession>V9H7W3</accession>
<keyword evidence="2" id="KW-1185">Reference proteome</keyword>
<gene>
    <name evidence="1" type="ORF">HMPREF9021_01749</name>
</gene>
<dbReference type="STRING" id="641147.HMPREF9021_01749"/>
<dbReference type="eggNOG" id="ENOG5031754">
    <property type="taxonomic scope" value="Bacteria"/>
</dbReference>
<evidence type="ECO:0000313" key="1">
    <source>
        <dbReference type="EMBL" id="EFG30462.1"/>
    </source>
</evidence>
<dbReference type="HOGENOM" id="CLU_1991180_0_0_4"/>
<sequence>MSIKQFPLPITAPEDIIEVPMVGGIKGGTQQIPRFDHRGACALSETASGYARDFLERAQATRTVSQRPKFSGTIYHGTPDNHTQKWRIIDAQFFGFDPVDVDVENRGQLTVYSGQVFYMYFPGIE</sequence>
<proteinExistence type="predicted"/>
<reference evidence="1 2" key="2">
    <citation type="submission" date="2011-10" db="EMBL/GenBank/DDBJ databases">
        <title>The Genome Sequence of Simonsiella muelleri ATCC 29453.</title>
        <authorList>
            <consortium name="The Broad Institute Genome Sequencing Platform"/>
            <consortium name="The Broad Institute Genome Sequencing Center for Infectious Disease"/>
            <person name="Earl A."/>
            <person name="Ward D."/>
            <person name="Feldgarden M."/>
            <person name="Gevers D."/>
            <person name="Izard J."/>
            <person name="Baranova O.V."/>
            <person name="Blanton J.M."/>
            <person name="Tanner A.C."/>
            <person name="Dewhirst F."/>
            <person name="Young S.K."/>
            <person name="Zeng Q."/>
            <person name="Gargeya S."/>
            <person name="Fitzgerald M."/>
            <person name="Haas B."/>
            <person name="Abouelleil A."/>
            <person name="Alvarado L."/>
            <person name="Arachchi H.M."/>
            <person name="Berlin A."/>
            <person name="Brown A."/>
            <person name="Chapman S.B."/>
            <person name="Chen Z."/>
            <person name="Dunbar C."/>
            <person name="Freedman E."/>
            <person name="Gearin G."/>
            <person name="Goldberg J."/>
            <person name="Griggs A."/>
            <person name="Gujja S."/>
            <person name="Heiman D."/>
            <person name="Howarth C."/>
            <person name="Larson L."/>
            <person name="Lui A."/>
            <person name="MacDonald P.J.P."/>
            <person name="Montmayeur A."/>
            <person name="Murphy C."/>
            <person name="Neiman D."/>
            <person name="Pearson M."/>
            <person name="Priest M."/>
            <person name="Roberts A."/>
            <person name="Saif S."/>
            <person name="Shea T."/>
            <person name="Shenoy N."/>
            <person name="Sisk P."/>
            <person name="Stolte C."/>
            <person name="Sykes S."/>
            <person name="Wortman J."/>
            <person name="Nusbaum C."/>
            <person name="Birren B."/>
        </authorList>
    </citation>
    <scope>NUCLEOTIDE SEQUENCE [LARGE SCALE GENOMIC DNA]</scope>
    <source>
        <strain evidence="1 2">ATCC 29453</strain>
    </source>
</reference>
<dbReference type="RefSeq" id="WP_002642154.1">
    <property type="nucleotide sequence ID" value="NZ_CP019448.1"/>
</dbReference>
<dbReference type="OrthoDB" id="8614077at2"/>
<comment type="caution">
    <text evidence="1">The sequence shown here is derived from an EMBL/GenBank/DDBJ whole genome shotgun (WGS) entry which is preliminary data.</text>
</comment>